<evidence type="ECO:0000259" key="2">
    <source>
        <dbReference type="Pfam" id="PF00117"/>
    </source>
</evidence>
<evidence type="ECO:0000313" key="3">
    <source>
        <dbReference type="EMBL" id="SDW45696.1"/>
    </source>
</evidence>
<dbReference type="GO" id="GO:0005829">
    <property type="term" value="C:cytosol"/>
    <property type="evidence" value="ECO:0007669"/>
    <property type="project" value="TreeGrafter"/>
</dbReference>
<dbReference type="SUPFAM" id="SSF52317">
    <property type="entry name" value="Class I glutamine amidotransferase-like"/>
    <property type="match status" value="1"/>
</dbReference>
<name>A0A1H2TP18_9RHOB</name>
<dbReference type="InterPro" id="IPR044992">
    <property type="entry name" value="ChyE-like"/>
</dbReference>
<dbReference type="OrthoDB" id="9794816at2"/>
<evidence type="ECO:0000256" key="1">
    <source>
        <dbReference type="SAM" id="MobiDB-lite"/>
    </source>
</evidence>
<accession>A0A1H2TP18</accession>
<feature type="domain" description="Glutamine amidotransferase" evidence="2">
    <location>
        <begin position="19"/>
        <end position="105"/>
    </location>
</feature>
<reference evidence="3 4" key="1">
    <citation type="submission" date="2016-10" db="EMBL/GenBank/DDBJ databases">
        <authorList>
            <person name="de Groot N.N."/>
        </authorList>
    </citation>
    <scope>NUCLEOTIDE SEQUENCE [LARGE SCALE GENOMIC DNA]</scope>
    <source>
        <strain evidence="3 4">DSM 17890</strain>
    </source>
</reference>
<gene>
    <name evidence="3" type="ORF">SAMN05444336_1011065</name>
</gene>
<dbReference type="InterPro" id="IPR017926">
    <property type="entry name" value="GATASE"/>
</dbReference>
<dbReference type="STRING" id="356660.SAMN05444336_1011065"/>
<dbReference type="RefSeq" id="WP_092680037.1">
    <property type="nucleotide sequence ID" value="NZ_FNMZ01000001.1"/>
</dbReference>
<dbReference type="PROSITE" id="PS51273">
    <property type="entry name" value="GATASE_TYPE_1"/>
    <property type="match status" value="1"/>
</dbReference>
<dbReference type="CDD" id="cd01741">
    <property type="entry name" value="GATase1_1"/>
    <property type="match status" value="1"/>
</dbReference>
<organism evidence="3 4">
    <name type="scientific">Albimonas donghaensis</name>
    <dbReference type="NCBI Taxonomy" id="356660"/>
    <lineage>
        <taxon>Bacteria</taxon>
        <taxon>Pseudomonadati</taxon>
        <taxon>Pseudomonadota</taxon>
        <taxon>Alphaproteobacteria</taxon>
        <taxon>Rhodobacterales</taxon>
        <taxon>Paracoccaceae</taxon>
        <taxon>Albimonas</taxon>
    </lineage>
</organism>
<sequence>MRVLVLDHADMPGPDAAVAHLAARGASPEIVHAWKGDPIPDLAGFDGLMVMGGPQMVTDLADLPWMAEEIATLRAALAAGLPTLCICLGAQMLAHALGAKVGPHPEGRLAFGFERLHALPVAPGAAPNPVPDGLAVLCGNAQGFALPEGVEPLAAGRGTWPNLAFRTGSALALQFHPEVTRPILSTWQAEWPGAHDRPGGQPRATQDADFPRLDPPLKAWLRGMLDARFGLLPAPTKAGAPAFRSQS</sequence>
<dbReference type="PANTHER" id="PTHR42695">
    <property type="entry name" value="GLUTAMINE AMIDOTRANSFERASE YLR126C-RELATED"/>
    <property type="match status" value="1"/>
</dbReference>
<dbReference type="PANTHER" id="PTHR42695:SF5">
    <property type="entry name" value="GLUTAMINE AMIDOTRANSFERASE YLR126C-RELATED"/>
    <property type="match status" value="1"/>
</dbReference>
<evidence type="ECO:0000313" key="4">
    <source>
        <dbReference type="Proteomes" id="UP000199118"/>
    </source>
</evidence>
<dbReference type="InterPro" id="IPR029062">
    <property type="entry name" value="Class_I_gatase-like"/>
</dbReference>
<feature type="region of interest" description="Disordered" evidence="1">
    <location>
        <begin position="190"/>
        <end position="212"/>
    </location>
</feature>
<dbReference type="Proteomes" id="UP000199118">
    <property type="component" value="Unassembled WGS sequence"/>
</dbReference>
<protein>
    <submittedName>
        <fullName evidence="3">GMP synthase (Glutamine-hydrolysing)</fullName>
    </submittedName>
</protein>
<keyword evidence="4" id="KW-1185">Reference proteome</keyword>
<dbReference type="AlphaFoldDB" id="A0A1H2TP18"/>
<dbReference type="Gene3D" id="3.40.50.880">
    <property type="match status" value="1"/>
</dbReference>
<dbReference type="EMBL" id="FNMZ01000001">
    <property type="protein sequence ID" value="SDW45696.1"/>
    <property type="molecule type" value="Genomic_DNA"/>
</dbReference>
<proteinExistence type="predicted"/>
<dbReference type="Pfam" id="PF00117">
    <property type="entry name" value="GATase"/>
    <property type="match status" value="1"/>
</dbReference>